<accession>A0A1H9EI67</accession>
<organism evidence="13 14">
    <name type="scientific">Amphritea atlantica</name>
    <dbReference type="NCBI Taxonomy" id="355243"/>
    <lineage>
        <taxon>Bacteria</taxon>
        <taxon>Pseudomonadati</taxon>
        <taxon>Pseudomonadota</taxon>
        <taxon>Gammaproteobacteria</taxon>
        <taxon>Oceanospirillales</taxon>
        <taxon>Oceanospirillaceae</taxon>
        <taxon>Amphritea</taxon>
    </lineage>
</organism>
<keyword evidence="8 11" id="KW-1133">Transmembrane helix</keyword>
<dbReference type="NCBIfam" id="TIGR01726">
    <property type="entry name" value="HEQRo_perm_3TM"/>
    <property type="match status" value="1"/>
</dbReference>
<keyword evidence="6 11" id="KW-0812">Transmembrane</keyword>
<dbReference type="Gene3D" id="1.10.3720.10">
    <property type="entry name" value="MetI-like"/>
    <property type="match status" value="1"/>
</dbReference>
<dbReference type="GO" id="GO:0022857">
    <property type="term" value="F:transmembrane transporter activity"/>
    <property type="evidence" value="ECO:0007669"/>
    <property type="project" value="InterPro"/>
</dbReference>
<evidence type="ECO:0000259" key="12">
    <source>
        <dbReference type="PROSITE" id="PS50928"/>
    </source>
</evidence>
<feature type="transmembrane region" description="Helical" evidence="11">
    <location>
        <begin position="20"/>
        <end position="42"/>
    </location>
</feature>
<evidence type="ECO:0000256" key="9">
    <source>
        <dbReference type="ARBA" id="ARBA00023136"/>
    </source>
</evidence>
<evidence type="ECO:0000313" key="13">
    <source>
        <dbReference type="EMBL" id="SEQ25371.1"/>
    </source>
</evidence>
<keyword evidence="14" id="KW-1185">Reference proteome</keyword>
<evidence type="ECO:0000256" key="6">
    <source>
        <dbReference type="ARBA" id="ARBA00022692"/>
    </source>
</evidence>
<comment type="subcellular location">
    <subcellularLocation>
        <location evidence="1">Cell inner membrane</location>
        <topology evidence="1">Multi-pass membrane protein</topology>
    </subcellularLocation>
    <subcellularLocation>
        <location evidence="11">Cell membrane</location>
        <topology evidence="11">Multi-pass membrane protein</topology>
    </subcellularLocation>
</comment>
<evidence type="ECO:0000256" key="2">
    <source>
        <dbReference type="ARBA" id="ARBA00010072"/>
    </source>
</evidence>
<evidence type="ECO:0000256" key="7">
    <source>
        <dbReference type="ARBA" id="ARBA00022970"/>
    </source>
</evidence>
<dbReference type="InterPro" id="IPR010065">
    <property type="entry name" value="AA_ABC_transptr_permease_3TM"/>
</dbReference>
<dbReference type="Proteomes" id="UP000198749">
    <property type="component" value="Unassembled WGS sequence"/>
</dbReference>
<feature type="domain" description="ABC transmembrane type-1" evidence="12">
    <location>
        <begin position="19"/>
        <end position="216"/>
    </location>
</feature>
<dbReference type="RefSeq" id="WP_091354609.1">
    <property type="nucleotide sequence ID" value="NZ_AP025284.1"/>
</dbReference>
<dbReference type="PROSITE" id="PS50928">
    <property type="entry name" value="ABC_TM1"/>
    <property type="match status" value="1"/>
</dbReference>
<evidence type="ECO:0000313" key="14">
    <source>
        <dbReference type="Proteomes" id="UP000198749"/>
    </source>
</evidence>
<feature type="transmembrane region" description="Helical" evidence="11">
    <location>
        <begin position="54"/>
        <end position="75"/>
    </location>
</feature>
<evidence type="ECO:0000256" key="1">
    <source>
        <dbReference type="ARBA" id="ARBA00004429"/>
    </source>
</evidence>
<dbReference type="Pfam" id="PF00528">
    <property type="entry name" value="BPD_transp_1"/>
    <property type="match status" value="1"/>
</dbReference>
<keyword evidence="9 11" id="KW-0472">Membrane</keyword>
<evidence type="ECO:0000256" key="8">
    <source>
        <dbReference type="ARBA" id="ARBA00022989"/>
    </source>
</evidence>
<proteinExistence type="inferred from homology"/>
<dbReference type="SUPFAM" id="SSF161098">
    <property type="entry name" value="MetI-like"/>
    <property type="match status" value="1"/>
</dbReference>
<reference evidence="14" key="1">
    <citation type="submission" date="2016-10" db="EMBL/GenBank/DDBJ databases">
        <authorList>
            <person name="Varghese N."/>
            <person name="Submissions S."/>
        </authorList>
    </citation>
    <scope>NUCLEOTIDE SEQUENCE [LARGE SCALE GENOMIC DNA]</scope>
    <source>
        <strain evidence="14">DSM 18887</strain>
    </source>
</reference>
<keyword evidence="3 11" id="KW-0813">Transport</keyword>
<gene>
    <name evidence="13" type="ORF">SAMN03080615_00915</name>
</gene>
<dbReference type="PANTHER" id="PTHR30614:SF10">
    <property type="entry name" value="ARGININE ABC TRANSPORTER PERMEASE PROTEIN ARTM"/>
    <property type="match status" value="1"/>
</dbReference>
<protein>
    <recommendedName>
        <fullName evidence="10">Arginine ABC transporter permease protein ArtM</fullName>
    </recommendedName>
</protein>
<keyword evidence="4" id="KW-1003">Cell membrane</keyword>
<dbReference type="OrthoDB" id="4404959at2"/>
<evidence type="ECO:0000256" key="11">
    <source>
        <dbReference type="RuleBase" id="RU363032"/>
    </source>
</evidence>
<dbReference type="InterPro" id="IPR035906">
    <property type="entry name" value="MetI-like_sf"/>
</dbReference>
<evidence type="ECO:0000256" key="5">
    <source>
        <dbReference type="ARBA" id="ARBA00022519"/>
    </source>
</evidence>
<name>A0A1H9EI67_9GAMM</name>
<dbReference type="STRING" id="355243.SAMN03080615_00915"/>
<evidence type="ECO:0000256" key="4">
    <source>
        <dbReference type="ARBA" id="ARBA00022475"/>
    </source>
</evidence>
<dbReference type="GO" id="GO:0006865">
    <property type="term" value="P:amino acid transport"/>
    <property type="evidence" value="ECO:0007669"/>
    <property type="project" value="UniProtKB-KW"/>
</dbReference>
<keyword evidence="7" id="KW-0029">Amino-acid transport</keyword>
<dbReference type="InterPro" id="IPR043429">
    <property type="entry name" value="ArtM/GltK/GlnP/TcyL/YhdX-like"/>
</dbReference>
<dbReference type="PANTHER" id="PTHR30614">
    <property type="entry name" value="MEMBRANE COMPONENT OF AMINO ACID ABC TRANSPORTER"/>
    <property type="match status" value="1"/>
</dbReference>
<dbReference type="GO" id="GO:0043190">
    <property type="term" value="C:ATP-binding cassette (ABC) transporter complex"/>
    <property type="evidence" value="ECO:0007669"/>
    <property type="project" value="InterPro"/>
</dbReference>
<feature type="transmembrane region" description="Helical" evidence="11">
    <location>
        <begin position="95"/>
        <end position="113"/>
    </location>
</feature>
<dbReference type="EMBL" id="FOGB01000002">
    <property type="protein sequence ID" value="SEQ25371.1"/>
    <property type="molecule type" value="Genomic_DNA"/>
</dbReference>
<keyword evidence="5" id="KW-0997">Cell inner membrane</keyword>
<dbReference type="InterPro" id="IPR000515">
    <property type="entry name" value="MetI-like"/>
</dbReference>
<evidence type="ECO:0000256" key="10">
    <source>
        <dbReference type="ARBA" id="ARBA00040319"/>
    </source>
</evidence>
<feature type="transmembrane region" description="Helical" evidence="11">
    <location>
        <begin position="198"/>
        <end position="218"/>
    </location>
</feature>
<comment type="similarity">
    <text evidence="2">Belongs to the binding-protein-dependent transport system permease family. HisMQ subfamily.</text>
</comment>
<dbReference type="AlphaFoldDB" id="A0A1H9EI67"/>
<evidence type="ECO:0000256" key="3">
    <source>
        <dbReference type="ARBA" id="ARBA00022448"/>
    </source>
</evidence>
<sequence length="250" mass="28464">MTWEWDVIWKYFPRLLEGAWLTMELVLISGLIGIALAIPLSLMRASTRPWVKALPFAYIYFFRGTPLLVQIFLVYYGASQFEAVRESVFWPMLRQPYWCAIIAFSLNTAAYSAELFRSAIQAIPTGEIEAAEAMGMSKTIQIRRIILPRAFGIALPAYGNEVILMLKGSALASTITLLDLTGMARTIIARTYTPLEMFLAAGVVYLAISALIIALFRFMEYRFNRYQYYHHSDTPADLDPQLRDPHIDLK</sequence>
<dbReference type="CDD" id="cd06261">
    <property type="entry name" value="TM_PBP2"/>
    <property type="match status" value="1"/>
</dbReference>